<evidence type="ECO:0000256" key="1">
    <source>
        <dbReference type="SAM" id="MobiDB-lite"/>
    </source>
</evidence>
<dbReference type="Proteomes" id="UP000004578">
    <property type="component" value="Unassembled WGS sequence"/>
</dbReference>
<protein>
    <submittedName>
        <fullName evidence="2">Uncharacterized protein</fullName>
    </submittedName>
</protein>
<reference evidence="2 3" key="1">
    <citation type="submission" date="2012-05" db="EMBL/GenBank/DDBJ databases">
        <authorList>
            <person name="Harkins D.M."/>
            <person name="Madupu R."/>
            <person name="Durkin A.S."/>
            <person name="Torralba M."/>
            <person name="Methe B."/>
            <person name="Sutton G.G."/>
            <person name="Nelson K.E."/>
        </authorList>
    </citation>
    <scope>NUCLEOTIDE SEQUENCE [LARGE SCALE GENOMIC DNA]</scope>
    <source>
        <strain evidence="2 3">F0490</strain>
    </source>
</reference>
<dbReference type="PATRIC" id="fig|1125717.3.peg.1153"/>
<sequence length="54" mass="5604">MASGRIPEPWRTRPAGDPGWAHGGFPGAEWANSLARPPPRTSSTTGGRCACGTL</sequence>
<name>J1HH80_9ACTO</name>
<evidence type="ECO:0000313" key="3">
    <source>
        <dbReference type="Proteomes" id="UP000004578"/>
    </source>
</evidence>
<dbReference type="AlphaFoldDB" id="J1HH80"/>
<accession>J1HH80</accession>
<keyword evidence="3" id="KW-1185">Reference proteome</keyword>
<proteinExistence type="predicted"/>
<feature type="region of interest" description="Disordered" evidence="1">
    <location>
        <begin position="1"/>
        <end position="54"/>
    </location>
</feature>
<gene>
    <name evidence="2" type="ORF">HMPREF1317_1606</name>
</gene>
<organism evidence="2 3">
    <name type="scientific">Schaalia georgiae F0490</name>
    <dbReference type="NCBI Taxonomy" id="1125717"/>
    <lineage>
        <taxon>Bacteria</taxon>
        <taxon>Bacillati</taxon>
        <taxon>Actinomycetota</taxon>
        <taxon>Actinomycetes</taxon>
        <taxon>Actinomycetales</taxon>
        <taxon>Actinomycetaceae</taxon>
        <taxon>Schaalia</taxon>
    </lineage>
</organism>
<dbReference type="EMBL" id="AKFS01000176">
    <property type="protein sequence ID" value="EJF44868.1"/>
    <property type="molecule type" value="Genomic_DNA"/>
</dbReference>
<evidence type="ECO:0000313" key="2">
    <source>
        <dbReference type="EMBL" id="EJF44868.1"/>
    </source>
</evidence>
<comment type="caution">
    <text evidence="2">The sequence shown here is derived from an EMBL/GenBank/DDBJ whole genome shotgun (WGS) entry which is preliminary data.</text>
</comment>